<dbReference type="Gene3D" id="3.40.390.10">
    <property type="entry name" value="Collagenase (Catalytic Domain)"/>
    <property type="match status" value="1"/>
</dbReference>
<gene>
    <name evidence="11" type="ORF">BV898_15009</name>
</gene>
<dbReference type="PANTHER" id="PTHR11905">
    <property type="entry name" value="ADAM A DISINTEGRIN AND METALLOPROTEASE DOMAIN"/>
    <property type="match status" value="1"/>
</dbReference>
<dbReference type="OrthoDB" id="9936463at2759"/>
<keyword evidence="1" id="KW-0645">Protease</keyword>
<dbReference type="EMBL" id="MTYJ01000194">
    <property type="protein sequence ID" value="OWA50496.1"/>
    <property type="molecule type" value="Genomic_DNA"/>
</dbReference>
<keyword evidence="4 8" id="KW-0862">Zinc</keyword>
<evidence type="ECO:0000256" key="1">
    <source>
        <dbReference type="ARBA" id="ARBA00022670"/>
    </source>
</evidence>
<dbReference type="InterPro" id="IPR034030">
    <property type="entry name" value="ZnMc_salivary_gland_MPs"/>
</dbReference>
<keyword evidence="5" id="KW-0482">Metalloprotease</keyword>
<evidence type="ECO:0000256" key="9">
    <source>
        <dbReference type="SAM" id="MobiDB-lite"/>
    </source>
</evidence>
<evidence type="ECO:0000256" key="3">
    <source>
        <dbReference type="ARBA" id="ARBA00022801"/>
    </source>
</evidence>
<dbReference type="GO" id="GO:0006509">
    <property type="term" value="P:membrane protein ectodomain proteolysis"/>
    <property type="evidence" value="ECO:0007669"/>
    <property type="project" value="TreeGrafter"/>
</dbReference>
<dbReference type="SUPFAM" id="SSF55486">
    <property type="entry name" value="Metalloproteases ('zincins'), catalytic domain"/>
    <property type="match status" value="1"/>
</dbReference>
<feature type="binding site" evidence="8">
    <location>
        <position position="515"/>
    </location>
    <ligand>
        <name>Zn(2+)</name>
        <dbReference type="ChEBI" id="CHEBI:29105"/>
        <note>catalytic</note>
    </ligand>
</feature>
<keyword evidence="12" id="KW-1185">Reference proteome</keyword>
<evidence type="ECO:0000259" key="10">
    <source>
        <dbReference type="PROSITE" id="PS50215"/>
    </source>
</evidence>
<comment type="caution">
    <text evidence="8">Lacks conserved residue(s) required for the propagation of feature annotation.</text>
</comment>
<evidence type="ECO:0000313" key="12">
    <source>
        <dbReference type="Proteomes" id="UP000192578"/>
    </source>
</evidence>
<proteinExistence type="predicted"/>
<dbReference type="Gene3D" id="3.40.1620.60">
    <property type="match status" value="1"/>
</dbReference>
<keyword evidence="3" id="KW-0378">Hydrolase</keyword>
<dbReference type="GO" id="GO:0046872">
    <property type="term" value="F:metal ion binding"/>
    <property type="evidence" value="ECO:0007669"/>
    <property type="project" value="UniProtKB-KW"/>
</dbReference>
<feature type="domain" description="Peptidase M12B" evidence="10">
    <location>
        <begin position="346"/>
        <end position="582"/>
    </location>
</feature>
<feature type="region of interest" description="Disordered" evidence="9">
    <location>
        <begin position="64"/>
        <end position="83"/>
    </location>
</feature>
<dbReference type="Proteomes" id="UP000192578">
    <property type="component" value="Unassembled WGS sequence"/>
</dbReference>
<dbReference type="GO" id="GO:0004222">
    <property type="term" value="F:metalloendopeptidase activity"/>
    <property type="evidence" value="ECO:0007669"/>
    <property type="project" value="InterPro"/>
</dbReference>
<dbReference type="InterPro" id="IPR041645">
    <property type="entry name" value="ADAMTS_CR_2"/>
</dbReference>
<evidence type="ECO:0000313" key="11">
    <source>
        <dbReference type="EMBL" id="OWA50496.1"/>
    </source>
</evidence>
<accession>A0A9X6RKA9</accession>
<organism evidence="11 12">
    <name type="scientific">Hypsibius exemplaris</name>
    <name type="common">Freshwater tardigrade</name>
    <dbReference type="NCBI Taxonomy" id="2072580"/>
    <lineage>
        <taxon>Eukaryota</taxon>
        <taxon>Metazoa</taxon>
        <taxon>Ecdysozoa</taxon>
        <taxon>Tardigrada</taxon>
        <taxon>Eutardigrada</taxon>
        <taxon>Parachela</taxon>
        <taxon>Hypsibioidea</taxon>
        <taxon>Hypsibiidae</taxon>
        <taxon>Hypsibius</taxon>
    </lineage>
</organism>
<evidence type="ECO:0000256" key="4">
    <source>
        <dbReference type="ARBA" id="ARBA00022833"/>
    </source>
</evidence>
<dbReference type="PANTHER" id="PTHR11905:SF249">
    <property type="entry name" value="SOL NARAE, ISOFORM C"/>
    <property type="match status" value="1"/>
</dbReference>
<protein>
    <submittedName>
        <fullName evidence="11">A disintegrin and metalloproteinase with thrombospondin motifs 16</fullName>
    </submittedName>
</protein>
<reference evidence="12" key="1">
    <citation type="submission" date="2017-01" db="EMBL/GenBank/DDBJ databases">
        <title>Comparative genomics of anhydrobiosis in the tardigrade Hypsibius dujardini.</title>
        <authorList>
            <person name="Yoshida Y."/>
            <person name="Koutsovoulos G."/>
            <person name="Laetsch D."/>
            <person name="Stevens L."/>
            <person name="Kumar S."/>
            <person name="Horikawa D."/>
            <person name="Ishino K."/>
            <person name="Komine S."/>
            <person name="Tomita M."/>
            <person name="Blaxter M."/>
            <person name="Arakawa K."/>
        </authorList>
    </citation>
    <scope>NUCLEOTIDE SEQUENCE [LARGE SCALE GENOMIC DNA]</scope>
    <source>
        <strain evidence="12">Z151</strain>
    </source>
</reference>
<feature type="active site" evidence="8">
    <location>
        <position position="512"/>
    </location>
</feature>
<evidence type="ECO:0000256" key="5">
    <source>
        <dbReference type="ARBA" id="ARBA00023049"/>
    </source>
</evidence>
<feature type="binding site" evidence="8">
    <location>
        <position position="511"/>
    </location>
    <ligand>
        <name>Zn(2+)</name>
        <dbReference type="ChEBI" id="CHEBI:29105"/>
        <note>catalytic</note>
    </ligand>
</feature>
<feature type="compositionally biased region" description="Low complexity" evidence="9">
    <location>
        <begin position="70"/>
        <end position="81"/>
    </location>
</feature>
<dbReference type="InterPro" id="IPR024079">
    <property type="entry name" value="MetalloPept_cat_dom_sf"/>
</dbReference>
<dbReference type="Pfam" id="PF13582">
    <property type="entry name" value="Reprolysin_3"/>
    <property type="match status" value="1"/>
</dbReference>
<dbReference type="PROSITE" id="PS50215">
    <property type="entry name" value="ADAM_MEPRO"/>
    <property type="match status" value="1"/>
</dbReference>
<sequence length="726" mass="79706">MLWICLLDAPLKIAAGEAKHNIHKRMTKEHLQEVFNVEHVGQVPNYVLAPVHIQHHDFIRFKRSAGEDPSSSSSSSQSETSGNMPLSGNLQMLLQAFDKKFHLNLKKVNHMLGPGKQGKVFYADMVDGKPVLLEAGPELSLSSLQEALYQDIDNMAALSIRTSKDQDDSLCLLRVLKLLVVCDGVLSDEYIIKPIPKELKVVINVDSSDGALIGGDADDAATNSSSSTLATTRTTRLPLGAAELNLDILQSQSNLSSAFPDVNMNETSAHYHIIYKRALASPAASKNHLSSRTDISEDGYIMSETEDFASILPDHDYGLLSDSVFVELPSSHKSGRSKRSFPHHTVWPEVLVLVDFATYNLHGGNEKRITSYFATFWNAVDLRYRKLQQPDIRLQLSGIIISRNPAFMPYIEENRMASPDDDSFDSKQALSDMAKYLFQQQDMLPKFDLAMVITKLDMCRKKDDDGPCVRGTAGFAYVGGACHVDESRQKLNKAGIVEDSGGFSGVIVAAHEVGHLLGCVHDGTSAPSYLGGPGAEACSWYDGYIMSDLRHNVNGFKWSSCSVAQFDHFLSRPQAACLFDSPVPGIRLGNTLPGKIIPLDWQCRLDRGTTACFKDERVCTQLYCHDKDTGYCIAFRPAAEGSPCGDSGKYCRDGLCITEGGVGIPAEVALGSQSVEEENCEGDVPGVRVSGMPCKEFLRVTGMTYCDHRDILRYCCASRRIFCSGK</sequence>
<evidence type="ECO:0000256" key="7">
    <source>
        <dbReference type="ARBA" id="ARBA00023180"/>
    </source>
</evidence>
<keyword evidence="6" id="KW-1015">Disulfide bond</keyword>
<dbReference type="AlphaFoldDB" id="A0A9X6RKA9"/>
<keyword evidence="7" id="KW-0325">Glycoprotein</keyword>
<evidence type="ECO:0000256" key="6">
    <source>
        <dbReference type="ARBA" id="ARBA00023157"/>
    </source>
</evidence>
<evidence type="ECO:0000256" key="8">
    <source>
        <dbReference type="PROSITE-ProRule" id="PRU00276"/>
    </source>
</evidence>
<dbReference type="Pfam" id="PF17771">
    <property type="entry name" value="ADAMTS_CR_2"/>
    <property type="match status" value="1"/>
</dbReference>
<keyword evidence="2 8" id="KW-0479">Metal-binding</keyword>
<feature type="binding site" evidence="8">
    <location>
        <position position="521"/>
    </location>
    <ligand>
        <name>Zn(2+)</name>
        <dbReference type="ChEBI" id="CHEBI:29105"/>
        <note>catalytic</note>
    </ligand>
</feature>
<dbReference type="CDD" id="cd04272">
    <property type="entry name" value="ZnMc_salivary_gland_MPs"/>
    <property type="match status" value="1"/>
</dbReference>
<dbReference type="InterPro" id="IPR001590">
    <property type="entry name" value="Peptidase_M12B"/>
</dbReference>
<evidence type="ECO:0000256" key="2">
    <source>
        <dbReference type="ARBA" id="ARBA00022723"/>
    </source>
</evidence>
<comment type="caution">
    <text evidence="11">The sequence shown here is derived from an EMBL/GenBank/DDBJ whole genome shotgun (WGS) entry which is preliminary data.</text>
</comment>
<name>A0A9X6RKA9_HYPEX</name>